<dbReference type="SUPFAM" id="SSF89082">
    <property type="entry name" value="Antibiotic binding domain of TipA-like multidrug resistance regulators"/>
    <property type="match status" value="1"/>
</dbReference>
<evidence type="ECO:0000313" key="6">
    <source>
        <dbReference type="EMBL" id="TDM15984.1"/>
    </source>
</evidence>
<dbReference type="PANTHER" id="PTHR30204">
    <property type="entry name" value="REDOX-CYCLING DRUG-SENSING TRANSCRIPTIONAL ACTIVATOR SOXR"/>
    <property type="match status" value="1"/>
</dbReference>
<dbReference type="Pfam" id="PF07739">
    <property type="entry name" value="TipAS"/>
    <property type="match status" value="1"/>
</dbReference>
<protein>
    <submittedName>
        <fullName evidence="6">MerR family transcriptional regulator</fullName>
    </submittedName>
</protein>
<dbReference type="GO" id="GO:0003700">
    <property type="term" value="F:DNA-binding transcription factor activity"/>
    <property type="evidence" value="ECO:0007669"/>
    <property type="project" value="InterPro"/>
</dbReference>
<organism evidence="6 7">
    <name type="scientific">Macrococcoides canis</name>
    <dbReference type="NCBI Taxonomy" id="1855823"/>
    <lineage>
        <taxon>Bacteria</taxon>
        <taxon>Bacillati</taxon>
        <taxon>Bacillota</taxon>
        <taxon>Bacilli</taxon>
        <taxon>Bacillales</taxon>
        <taxon>Staphylococcaceae</taxon>
        <taxon>Macrococcoides</taxon>
    </lineage>
</organism>
<comment type="caution">
    <text evidence="6">The sequence shown here is derived from an EMBL/GenBank/DDBJ whole genome shotgun (WGS) entry which is preliminary data.</text>
</comment>
<evidence type="ECO:0000256" key="2">
    <source>
        <dbReference type="ARBA" id="ARBA00023125"/>
    </source>
</evidence>
<keyword evidence="2" id="KW-0238">DNA-binding</keyword>
<evidence type="ECO:0000259" key="5">
    <source>
        <dbReference type="PROSITE" id="PS50937"/>
    </source>
</evidence>
<dbReference type="CDD" id="cd01106">
    <property type="entry name" value="HTH_TipAL-Mta"/>
    <property type="match status" value="1"/>
</dbReference>
<dbReference type="InterPro" id="IPR047057">
    <property type="entry name" value="MerR_fam"/>
</dbReference>
<dbReference type="RefSeq" id="WP_133420287.1">
    <property type="nucleotide sequence ID" value="NZ_JAXJTW010000044.1"/>
</dbReference>
<dbReference type="Pfam" id="PF13411">
    <property type="entry name" value="MerR_1"/>
    <property type="match status" value="1"/>
</dbReference>
<evidence type="ECO:0000256" key="3">
    <source>
        <dbReference type="ARBA" id="ARBA00023159"/>
    </source>
</evidence>
<dbReference type="SMART" id="SM00422">
    <property type="entry name" value="HTH_MERR"/>
    <property type="match status" value="1"/>
</dbReference>
<keyword evidence="1" id="KW-0805">Transcription regulation</keyword>
<accession>A0A4R6C3K3</accession>
<keyword evidence="4" id="KW-0804">Transcription</keyword>
<dbReference type="AlphaFoldDB" id="A0A4R6C3K3"/>
<dbReference type="PROSITE" id="PS50937">
    <property type="entry name" value="HTH_MERR_2"/>
    <property type="match status" value="1"/>
</dbReference>
<dbReference type="Gene3D" id="1.10.490.50">
    <property type="entry name" value="Antibiotic binding domain of TipA-like multidrug resistance regulators"/>
    <property type="match status" value="1"/>
</dbReference>
<evidence type="ECO:0000313" key="7">
    <source>
        <dbReference type="Proteomes" id="UP000294865"/>
    </source>
</evidence>
<dbReference type="InterPro" id="IPR000551">
    <property type="entry name" value="MerR-type_HTH_dom"/>
</dbReference>
<feature type="domain" description="HTH merR-type" evidence="5">
    <location>
        <begin position="2"/>
        <end position="71"/>
    </location>
</feature>
<name>A0A4R6C3K3_9STAP</name>
<dbReference type="GO" id="GO:0003677">
    <property type="term" value="F:DNA binding"/>
    <property type="evidence" value="ECO:0007669"/>
    <property type="project" value="UniProtKB-KW"/>
</dbReference>
<dbReference type="EMBL" id="SDQG01000007">
    <property type="protein sequence ID" value="TDM15984.1"/>
    <property type="molecule type" value="Genomic_DNA"/>
</dbReference>
<dbReference type="InterPro" id="IPR036244">
    <property type="entry name" value="TipA-like_antibiotic-bd"/>
</dbReference>
<dbReference type="Gene3D" id="1.10.1660.10">
    <property type="match status" value="1"/>
</dbReference>
<evidence type="ECO:0000256" key="1">
    <source>
        <dbReference type="ARBA" id="ARBA00023015"/>
    </source>
</evidence>
<sequence>MYYSVKEVSELTGVSTRTLRYYDTISLLKPHHYTESNYRMYSSKELDRLQLILFYKSLQFPLEEIKSLLTNGNTLSNLSMQRERLIAQANHIDKLIKVIDSTISYQKGEIQMTEQQKFEAFKEEKLKDNEALYGDELREKYDEDTLSKSHAHYKHLPQESFDKAEDAERKMFELLKVMINENLEVSDLIGKEIFEYHKMWLEIMSGMYSAEYHRNLASLYVQDERFAHYYNERVEGSCERLSEVILHYTK</sequence>
<dbReference type="InterPro" id="IPR009061">
    <property type="entry name" value="DNA-bd_dom_put_sf"/>
</dbReference>
<dbReference type="InterPro" id="IPR012925">
    <property type="entry name" value="TipAS_dom"/>
</dbReference>
<evidence type="ECO:0000256" key="4">
    <source>
        <dbReference type="ARBA" id="ARBA00023163"/>
    </source>
</evidence>
<proteinExistence type="predicted"/>
<gene>
    <name evidence="6" type="ORF">ETI04_10105</name>
</gene>
<reference evidence="6 7" key="1">
    <citation type="submission" date="2019-01" db="EMBL/GenBank/DDBJ databases">
        <title>Draft genome sequences of Macrococcus caseolyticus, Macrococcus canis, Macrococcus bohemicus and Macrococcus goetzii.</title>
        <authorList>
            <person name="Mazhar S."/>
            <person name="Altermann E."/>
            <person name="Hill C."/>
            <person name="Mcauliffe O."/>
        </authorList>
    </citation>
    <scope>NUCLEOTIDE SEQUENCE [LARGE SCALE GENOMIC DNA]</scope>
    <source>
        <strain evidence="6 7">DPC7162</strain>
    </source>
</reference>
<dbReference type="PANTHER" id="PTHR30204:SF90">
    <property type="entry name" value="HTH-TYPE TRANSCRIPTIONAL ACTIVATOR MTA"/>
    <property type="match status" value="1"/>
</dbReference>
<keyword evidence="3" id="KW-0010">Activator</keyword>
<dbReference type="SUPFAM" id="SSF46955">
    <property type="entry name" value="Putative DNA-binding domain"/>
    <property type="match status" value="1"/>
</dbReference>
<dbReference type="Proteomes" id="UP000294865">
    <property type="component" value="Unassembled WGS sequence"/>
</dbReference>